<comment type="caution">
    <text evidence="21">The sequence shown here is derived from an EMBL/GenBank/DDBJ whole genome shotgun (WGS) entry which is preliminary data.</text>
</comment>
<dbReference type="PIRSF" id="PIRSF006135">
    <property type="entry name" value="CobU"/>
    <property type="match status" value="1"/>
</dbReference>
<feature type="binding site" evidence="19">
    <location>
        <position position="63"/>
    </location>
    <ligand>
        <name>GTP</name>
        <dbReference type="ChEBI" id="CHEBI:37565"/>
    </ligand>
</feature>
<evidence type="ECO:0000313" key="20">
    <source>
        <dbReference type="EMBL" id="GEK27870.1"/>
    </source>
</evidence>
<protein>
    <recommendedName>
        <fullName evidence="16">Adenosylcobinamide kinase</fullName>
        <ecNumber evidence="8">2.7.1.156</ecNumber>
        <ecNumber evidence="9">2.7.7.62</ecNumber>
    </recommendedName>
    <alternativeName>
        <fullName evidence="17">Adenosylcobinamide-phosphate guanylyltransferase</fullName>
    </alternativeName>
</protein>
<dbReference type="Pfam" id="PF02283">
    <property type="entry name" value="CobU"/>
    <property type="match status" value="1"/>
</dbReference>
<evidence type="ECO:0000256" key="16">
    <source>
        <dbReference type="ARBA" id="ARBA00029570"/>
    </source>
</evidence>
<dbReference type="AlphaFoldDB" id="A0A0R2LC32"/>
<dbReference type="GO" id="GO:0005524">
    <property type="term" value="F:ATP binding"/>
    <property type="evidence" value="ECO:0007669"/>
    <property type="project" value="UniProtKB-KW"/>
</dbReference>
<dbReference type="InterPro" id="IPR027417">
    <property type="entry name" value="P-loop_NTPase"/>
</dbReference>
<evidence type="ECO:0000256" key="10">
    <source>
        <dbReference type="ARBA" id="ARBA00022573"/>
    </source>
</evidence>
<evidence type="ECO:0000256" key="7">
    <source>
        <dbReference type="ARBA" id="ARBA00007490"/>
    </source>
</evidence>
<comment type="similarity">
    <text evidence="7">Belongs to the CobU/CobP family.</text>
</comment>
<evidence type="ECO:0000256" key="9">
    <source>
        <dbReference type="ARBA" id="ARBA00012523"/>
    </source>
</evidence>
<dbReference type="EC" id="2.7.7.62" evidence="9"/>
<proteinExistence type="inferred from homology"/>
<feature type="binding site" evidence="19">
    <location>
        <position position="83"/>
    </location>
    <ligand>
        <name>GTP</name>
        <dbReference type="ChEBI" id="CHEBI:37565"/>
    </ligand>
</feature>
<evidence type="ECO:0000313" key="22">
    <source>
        <dbReference type="Proteomes" id="UP000051139"/>
    </source>
</evidence>
<keyword evidence="14" id="KW-0067">ATP-binding</keyword>
<dbReference type="EMBL" id="JQCB01000005">
    <property type="protein sequence ID" value="KRN96205.1"/>
    <property type="molecule type" value="Genomic_DNA"/>
</dbReference>
<evidence type="ECO:0000256" key="14">
    <source>
        <dbReference type="ARBA" id="ARBA00022840"/>
    </source>
</evidence>
<dbReference type="RefSeq" id="WP_057810023.1">
    <property type="nucleotide sequence ID" value="NZ_BJUD01000002.1"/>
</dbReference>
<comment type="function">
    <text evidence="4">Catalyzes ATP-dependent phosphorylation of adenosylcobinamide and addition of GMP to adenosylcobinamide phosphate.</text>
</comment>
<comment type="catalytic activity">
    <reaction evidence="3">
        <text>adenosylcob(III)inamide + GTP = adenosylcob(III)inamide phosphate + GDP + H(+)</text>
        <dbReference type="Rhea" id="RHEA:15765"/>
        <dbReference type="ChEBI" id="CHEBI:2480"/>
        <dbReference type="ChEBI" id="CHEBI:15378"/>
        <dbReference type="ChEBI" id="CHEBI:37565"/>
        <dbReference type="ChEBI" id="CHEBI:58189"/>
        <dbReference type="ChEBI" id="CHEBI:58502"/>
        <dbReference type="EC" id="2.7.1.156"/>
    </reaction>
</comment>
<reference evidence="21 22" key="1">
    <citation type="journal article" date="2015" name="Genome Announc.">
        <title>Expanding the biotechnology potential of lactobacilli through comparative genomics of 213 strains and associated genera.</title>
        <authorList>
            <person name="Sun Z."/>
            <person name="Harris H.M."/>
            <person name="McCann A."/>
            <person name="Guo C."/>
            <person name="Argimon S."/>
            <person name="Zhang W."/>
            <person name="Yang X."/>
            <person name="Jeffery I.B."/>
            <person name="Cooney J.C."/>
            <person name="Kagawa T.F."/>
            <person name="Liu W."/>
            <person name="Song Y."/>
            <person name="Salvetti E."/>
            <person name="Wrobel A."/>
            <person name="Rasinkangas P."/>
            <person name="Parkhill J."/>
            <person name="Rea M.C."/>
            <person name="O'Sullivan O."/>
            <person name="Ritari J."/>
            <person name="Douillard F.P."/>
            <person name="Paul Ross R."/>
            <person name="Yang R."/>
            <person name="Briner A.E."/>
            <person name="Felis G.E."/>
            <person name="de Vos W.M."/>
            <person name="Barrangou R."/>
            <person name="Klaenhammer T.R."/>
            <person name="Caufield P.W."/>
            <person name="Cui Y."/>
            <person name="Zhang H."/>
            <person name="O'Toole P.W."/>
        </authorList>
    </citation>
    <scope>NUCLEOTIDE SEQUENCE [LARGE SCALE GENOMIC DNA]</scope>
    <source>
        <strain evidence="21 22">DSM 22696</strain>
    </source>
</reference>
<evidence type="ECO:0000256" key="3">
    <source>
        <dbReference type="ARBA" id="ARBA00001522"/>
    </source>
</evidence>
<dbReference type="OrthoDB" id="9799422at2"/>
<dbReference type="PANTHER" id="PTHR34848:SF1">
    <property type="entry name" value="BIFUNCTIONAL ADENOSYLCOBALAMIN BIOSYNTHESIS PROTEIN COBU"/>
    <property type="match status" value="1"/>
</dbReference>
<reference evidence="20 23" key="2">
    <citation type="submission" date="2019-07" db="EMBL/GenBank/DDBJ databases">
        <title>Whole genome shotgun sequence of Lactobacillus siliginis NBRC 101315.</title>
        <authorList>
            <person name="Hosoyama A."/>
            <person name="Uohara A."/>
            <person name="Ohji S."/>
            <person name="Ichikawa N."/>
        </authorList>
    </citation>
    <scope>NUCLEOTIDE SEQUENCE [LARGE SCALE GENOMIC DNA]</scope>
    <source>
        <strain evidence="20 23">NBRC 101315</strain>
    </source>
</reference>
<keyword evidence="21" id="KW-0548">Nucleotidyltransferase</keyword>
<comment type="catalytic activity">
    <reaction evidence="2">
        <text>adenosylcob(III)inamide phosphate + GTP + H(+) = adenosylcob(III)inamide-GDP + diphosphate</text>
        <dbReference type="Rhea" id="RHEA:22712"/>
        <dbReference type="ChEBI" id="CHEBI:15378"/>
        <dbReference type="ChEBI" id="CHEBI:33019"/>
        <dbReference type="ChEBI" id="CHEBI:37565"/>
        <dbReference type="ChEBI" id="CHEBI:58502"/>
        <dbReference type="ChEBI" id="CHEBI:60487"/>
        <dbReference type="EC" id="2.7.7.62"/>
    </reaction>
</comment>
<evidence type="ECO:0000313" key="21">
    <source>
        <dbReference type="EMBL" id="KRN96205.1"/>
    </source>
</evidence>
<dbReference type="GO" id="GO:0043752">
    <property type="term" value="F:adenosylcobinamide kinase activity"/>
    <property type="evidence" value="ECO:0007669"/>
    <property type="project" value="UniProtKB-EC"/>
</dbReference>
<accession>A0A0R2LC32</accession>
<evidence type="ECO:0000256" key="6">
    <source>
        <dbReference type="ARBA" id="ARBA00005159"/>
    </source>
</evidence>
<evidence type="ECO:0000256" key="2">
    <source>
        <dbReference type="ARBA" id="ARBA00000711"/>
    </source>
</evidence>
<dbReference type="Proteomes" id="UP000051139">
    <property type="component" value="Unassembled WGS sequence"/>
</dbReference>
<dbReference type="GO" id="GO:0009236">
    <property type="term" value="P:cobalamin biosynthetic process"/>
    <property type="evidence" value="ECO:0007669"/>
    <property type="project" value="UniProtKB-UniPathway"/>
</dbReference>
<keyword evidence="12 19" id="KW-0547">Nucleotide-binding</keyword>
<dbReference type="Gene3D" id="3.40.50.300">
    <property type="entry name" value="P-loop containing nucleotide triphosphate hydrolases"/>
    <property type="match status" value="1"/>
</dbReference>
<dbReference type="EC" id="2.7.1.156" evidence="8"/>
<gene>
    <name evidence="20" type="primary">cobU</name>
    <name evidence="21" type="ORF">IV55_GL001591</name>
    <name evidence="20" type="ORF">LSI01_01810</name>
</gene>
<evidence type="ECO:0000256" key="19">
    <source>
        <dbReference type="PIRSR" id="PIRSR006135-2"/>
    </source>
</evidence>
<keyword evidence="22" id="KW-1185">Reference proteome</keyword>
<dbReference type="CDD" id="cd00544">
    <property type="entry name" value="CobU"/>
    <property type="match status" value="1"/>
</dbReference>
<evidence type="ECO:0000256" key="12">
    <source>
        <dbReference type="ARBA" id="ARBA00022741"/>
    </source>
</evidence>
<evidence type="ECO:0000256" key="13">
    <source>
        <dbReference type="ARBA" id="ARBA00022777"/>
    </source>
</evidence>
<dbReference type="STRING" id="348151.IV55_GL001591"/>
<evidence type="ECO:0000256" key="1">
    <source>
        <dbReference type="ARBA" id="ARBA00000312"/>
    </source>
</evidence>
<dbReference type="InterPro" id="IPR003203">
    <property type="entry name" value="CobU/CobP"/>
</dbReference>
<evidence type="ECO:0000256" key="8">
    <source>
        <dbReference type="ARBA" id="ARBA00012016"/>
    </source>
</evidence>
<dbReference type="SUPFAM" id="SSF52540">
    <property type="entry name" value="P-loop containing nucleoside triphosphate hydrolases"/>
    <property type="match status" value="1"/>
</dbReference>
<name>A0A0R2LC32_9LACO</name>
<evidence type="ECO:0000256" key="5">
    <source>
        <dbReference type="ARBA" id="ARBA00004692"/>
    </source>
</evidence>
<dbReference type="Proteomes" id="UP000321429">
    <property type="component" value="Unassembled WGS sequence"/>
</dbReference>
<dbReference type="GO" id="GO:0005525">
    <property type="term" value="F:GTP binding"/>
    <property type="evidence" value="ECO:0007669"/>
    <property type="project" value="UniProtKB-KW"/>
</dbReference>
<evidence type="ECO:0000256" key="18">
    <source>
        <dbReference type="PIRSR" id="PIRSR006135-1"/>
    </source>
</evidence>
<feature type="binding site" evidence="19">
    <location>
        <begin position="9"/>
        <end position="16"/>
    </location>
    <ligand>
        <name>GTP</name>
        <dbReference type="ChEBI" id="CHEBI:37565"/>
    </ligand>
</feature>
<comment type="pathway">
    <text evidence="5">Cofactor biosynthesis; adenosylcobalamin biosynthesis; adenosylcobalamin from cob(II)yrinate a,c-diamide: step 6/7.</text>
</comment>
<keyword evidence="10" id="KW-0169">Cobalamin biosynthesis</keyword>
<evidence type="ECO:0000256" key="15">
    <source>
        <dbReference type="ARBA" id="ARBA00023134"/>
    </source>
</evidence>
<dbReference type="UniPathway" id="UPA00148">
    <property type="reaction ID" value="UER00236"/>
</dbReference>
<keyword evidence="13 20" id="KW-0418">Kinase</keyword>
<evidence type="ECO:0000256" key="17">
    <source>
        <dbReference type="ARBA" id="ARBA00030571"/>
    </source>
</evidence>
<evidence type="ECO:0000256" key="4">
    <source>
        <dbReference type="ARBA" id="ARBA00003889"/>
    </source>
</evidence>
<feature type="binding site" evidence="19">
    <location>
        <begin position="33"/>
        <end position="35"/>
    </location>
    <ligand>
        <name>GTP</name>
        <dbReference type="ChEBI" id="CHEBI:37565"/>
    </ligand>
</feature>
<evidence type="ECO:0000256" key="11">
    <source>
        <dbReference type="ARBA" id="ARBA00022679"/>
    </source>
</evidence>
<dbReference type="PATRIC" id="fig|348151.3.peg.1638"/>
<dbReference type="GO" id="GO:0008820">
    <property type="term" value="F:cobinamide phosphate guanylyltransferase activity"/>
    <property type="evidence" value="ECO:0007669"/>
    <property type="project" value="UniProtKB-EC"/>
</dbReference>
<organism evidence="21 22">
    <name type="scientific">Furfurilactobacillus siliginis</name>
    <dbReference type="NCBI Taxonomy" id="348151"/>
    <lineage>
        <taxon>Bacteria</taxon>
        <taxon>Bacillati</taxon>
        <taxon>Bacillota</taxon>
        <taxon>Bacilli</taxon>
        <taxon>Lactobacillales</taxon>
        <taxon>Lactobacillaceae</taxon>
        <taxon>Furfurilactobacillus</taxon>
    </lineage>
</organism>
<evidence type="ECO:0000313" key="23">
    <source>
        <dbReference type="Proteomes" id="UP000321429"/>
    </source>
</evidence>
<comment type="pathway">
    <text evidence="6">Cofactor biosynthesis; adenosylcobalamin biosynthesis; adenosylcobalamin from cob(II)yrinate a,c-diamide: step 5/7.</text>
</comment>
<feature type="active site" description="GMP-histidine intermediate" evidence="18">
    <location>
        <position position="51"/>
    </location>
</feature>
<keyword evidence="11 21" id="KW-0808">Transferase</keyword>
<dbReference type="EMBL" id="BJUD01000002">
    <property type="protein sequence ID" value="GEK27870.1"/>
    <property type="molecule type" value="Genomic_DNA"/>
</dbReference>
<sequence length="197" mass="22175">MGKLTVVSGGAKSGKSVYAEEMFSREKRICYIATGVLFKQDVEMQRRIEHHQKRRPSSWVTRETYEQVADVIGENDYDGVLLDDATMLTTNLFFKFVTNNLPINGTSDVDEYIENMSKDAVEKVSNSIMNEWECILQSIDQSDSPVVIVTNEVGLGIVPATKQTRILRDCYGLVNQRLAKVAVDFYLVVSGLPLKIK</sequence>
<dbReference type="PANTHER" id="PTHR34848">
    <property type="match status" value="1"/>
</dbReference>
<comment type="catalytic activity">
    <reaction evidence="1">
        <text>adenosylcob(III)inamide + ATP = adenosylcob(III)inamide phosphate + ADP + H(+)</text>
        <dbReference type="Rhea" id="RHEA:15769"/>
        <dbReference type="ChEBI" id="CHEBI:2480"/>
        <dbReference type="ChEBI" id="CHEBI:15378"/>
        <dbReference type="ChEBI" id="CHEBI:30616"/>
        <dbReference type="ChEBI" id="CHEBI:58502"/>
        <dbReference type="ChEBI" id="CHEBI:456216"/>
        <dbReference type="EC" id="2.7.1.156"/>
    </reaction>
</comment>
<keyword evidence="15 19" id="KW-0342">GTP-binding</keyword>